<evidence type="ECO:0000313" key="1">
    <source>
        <dbReference type="EMBL" id="MBW4362695.1"/>
    </source>
</evidence>
<dbReference type="PROSITE" id="PS51257">
    <property type="entry name" value="PROKAR_LIPOPROTEIN"/>
    <property type="match status" value="1"/>
</dbReference>
<comment type="caution">
    <text evidence="1">The sequence shown here is derived from an EMBL/GenBank/DDBJ whole genome shotgun (WGS) entry which is preliminary data.</text>
</comment>
<dbReference type="EMBL" id="JAHWYN010000033">
    <property type="protein sequence ID" value="MBW4362695.1"/>
    <property type="molecule type" value="Genomic_DNA"/>
</dbReference>
<gene>
    <name evidence="1" type="ORF">KZH69_19625</name>
</gene>
<protein>
    <recommendedName>
        <fullName evidence="3">Lipoprotein</fullName>
    </recommendedName>
</protein>
<organism evidence="1 2">
    <name type="scientific">Flavobacterium taihuense</name>
    <dbReference type="NCBI Taxonomy" id="2857508"/>
    <lineage>
        <taxon>Bacteria</taxon>
        <taxon>Pseudomonadati</taxon>
        <taxon>Bacteroidota</taxon>
        <taxon>Flavobacteriia</taxon>
        <taxon>Flavobacteriales</taxon>
        <taxon>Flavobacteriaceae</taxon>
        <taxon>Flavobacterium</taxon>
    </lineage>
</organism>
<sequence>MKSKLIFSMILFSMLILACKSDKKNEIKKTVISFEKKNETVKTNMFGTVNNVSIIFYEPNDKAEHFTTENDCVLNIEKNNFYLKYTNHISQNLSRSDMKDSLLLNENERIYVNTFFLIKNSELKKTYWDSISEGRVRRIYFLNHNKAIVKNVNIIGEPANINYLKESCDFLLEKVKGKSR</sequence>
<reference evidence="1 2" key="1">
    <citation type="submission" date="2021-07" db="EMBL/GenBank/DDBJ databases">
        <title>Flavobacterium sp. nov. isolated from sediment on the Taihu Lake.</title>
        <authorList>
            <person name="Qu J.-H."/>
        </authorList>
    </citation>
    <scope>NUCLEOTIDE SEQUENCE [LARGE SCALE GENOMIC DNA]</scope>
    <source>
        <strain evidence="1 2">NAS39</strain>
    </source>
</reference>
<dbReference type="RefSeq" id="WP_219319172.1">
    <property type="nucleotide sequence ID" value="NZ_JAHWYN010000033.1"/>
</dbReference>
<accession>A0ABS6Y194</accession>
<proteinExistence type="predicted"/>
<dbReference type="Proteomes" id="UP000812031">
    <property type="component" value="Unassembled WGS sequence"/>
</dbReference>
<evidence type="ECO:0000313" key="2">
    <source>
        <dbReference type="Proteomes" id="UP000812031"/>
    </source>
</evidence>
<keyword evidence="2" id="KW-1185">Reference proteome</keyword>
<evidence type="ECO:0008006" key="3">
    <source>
        <dbReference type="Google" id="ProtNLM"/>
    </source>
</evidence>
<name>A0ABS6Y194_9FLAO</name>